<evidence type="ECO:0000256" key="5">
    <source>
        <dbReference type="ARBA" id="ARBA00022692"/>
    </source>
</evidence>
<feature type="transmembrane region" description="Helical" evidence="9">
    <location>
        <begin position="273"/>
        <end position="291"/>
    </location>
</feature>
<sequence length="387" mass="40658">MEVGPPLGHHPLVAQPHTDREGPIAEAEREAALLATVDRPLGQPGAPLNRRSPFIIGLTGAAGVAVTYVLFQVVVSAHQALVLIGLGLFGAMGLEPAVSYLARRWLPRWAAVTVVVAGLAVLVGGFLAAAIVPLATQSSALAQEAPRLLQQIHDRSTVLGQLYDRFQLQQRLEHLLSGDTSALLTGIFGAGAVVFSLVTSVVVVLVLTVYFLASLPMIRAVLYRFVPASRRPRAVLIGDAVFAKVGAYVLGTGILAVIVGLGTFIWLEIFHVPYALTLAILVGLLDLIPVIGSTLGGLIVSLVALTVSWPVALATAAFYVGYRFFEDYLLVPTIIGRTVKVPSALTVVAVLLGGVLLGVVGALVAIPTAAAVLLIVREVVFPRLDRA</sequence>
<comment type="caution">
    <text evidence="10">The sequence shown here is derived from an EMBL/GenBank/DDBJ whole genome shotgun (WGS) entry which is preliminary data.</text>
</comment>
<dbReference type="Pfam" id="PF01594">
    <property type="entry name" value="AI-2E_transport"/>
    <property type="match status" value="1"/>
</dbReference>
<feature type="transmembrane region" description="Helical" evidence="9">
    <location>
        <begin position="182"/>
        <end position="213"/>
    </location>
</feature>
<keyword evidence="6 9" id="KW-1133">Transmembrane helix</keyword>
<dbReference type="EMBL" id="JAAXLA010000008">
    <property type="protein sequence ID" value="NMH96972.1"/>
    <property type="molecule type" value="Genomic_DNA"/>
</dbReference>
<accession>A0ABX1S8S3</accession>
<comment type="similarity">
    <text evidence="2">Belongs to the autoinducer-2 exporter (AI-2E) (TC 2.A.86) family.</text>
</comment>
<name>A0ABX1S8S3_9PSEU</name>
<feature type="transmembrane region" description="Helical" evidence="9">
    <location>
        <begin position="298"/>
        <end position="325"/>
    </location>
</feature>
<evidence type="ECO:0000256" key="9">
    <source>
        <dbReference type="SAM" id="Phobius"/>
    </source>
</evidence>
<evidence type="ECO:0000256" key="3">
    <source>
        <dbReference type="ARBA" id="ARBA00022448"/>
    </source>
</evidence>
<protein>
    <submittedName>
        <fullName evidence="10">AI-2E family transporter</fullName>
    </submittedName>
</protein>
<evidence type="ECO:0000256" key="4">
    <source>
        <dbReference type="ARBA" id="ARBA00022475"/>
    </source>
</evidence>
<keyword evidence="7 9" id="KW-0472">Membrane</keyword>
<feature type="transmembrane region" description="Helical" evidence="9">
    <location>
        <begin position="109"/>
        <end position="132"/>
    </location>
</feature>
<keyword evidence="4" id="KW-1003">Cell membrane</keyword>
<dbReference type="PANTHER" id="PTHR21716:SF53">
    <property type="entry name" value="PERMEASE PERM-RELATED"/>
    <property type="match status" value="1"/>
</dbReference>
<evidence type="ECO:0000313" key="11">
    <source>
        <dbReference type="Proteomes" id="UP000820669"/>
    </source>
</evidence>
<evidence type="ECO:0000313" key="10">
    <source>
        <dbReference type="EMBL" id="NMH96972.1"/>
    </source>
</evidence>
<feature type="transmembrane region" description="Helical" evidence="9">
    <location>
        <begin position="234"/>
        <end position="267"/>
    </location>
</feature>
<gene>
    <name evidence="10" type="ORF">HF526_06515</name>
</gene>
<feature type="region of interest" description="Disordered" evidence="8">
    <location>
        <begin position="1"/>
        <end position="21"/>
    </location>
</feature>
<evidence type="ECO:0000256" key="6">
    <source>
        <dbReference type="ARBA" id="ARBA00022989"/>
    </source>
</evidence>
<organism evidence="10 11">
    <name type="scientific">Pseudonocardia acidicola</name>
    <dbReference type="NCBI Taxonomy" id="2724939"/>
    <lineage>
        <taxon>Bacteria</taxon>
        <taxon>Bacillati</taxon>
        <taxon>Actinomycetota</taxon>
        <taxon>Actinomycetes</taxon>
        <taxon>Pseudonocardiales</taxon>
        <taxon>Pseudonocardiaceae</taxon>
        <taxon>Pseudonocardia</taxon>
    </lineage>
</organism>
<keyword evidence="5 9" id="KW-0812">Transmembrane</keyword>
<evidence type="ECO:0000256" key="8">
    <source>
        <dbReference type="SAM" id="MobiDB-lite"/>
    </source>
</evidence>
<feature type="transmembrane region" description="Helical" evidence="9">
    <location>
        <begin position="345"/>
        <end position="376"/>
    </location>
</feature>
<feature type="transmembrane region" description="Helical" evidence="9">
    <location>
        <begin position="54"/>
        <end position="74"/>
    </location>
</feature>
<feature type="transmembrane region" description="Helical" evidence="9">
    <location>
        <begin position="80"/>
        <end position="102"/>
    </location>
</feature>
<evidence type="ECO:0000256" key="2">
    <source>
        <dbReference type="ARBA" id="ARBA00009773"/>
    </source>
</evidence>
<dbReference type="PANTHER" id="PTHR21716">
    <property type="entry name" value="TRANSMEMBRANE PROTEIN"/>
    <property type="match status" value="1"/>
</dbReference>
<reference evidence="10 11" key="1">
    <citation type="submission" date="2020-04" db="EMBL/GenBank/DDBJ databases">
        <authorList>
            <person name="Klaysubun C."/>
            <person name="Duangmal K."/>
            <person name="Lipun K."/>
        </authorList>
    </citation>
    <scope>NUCLEOTIDE SEQUENCE [LARGE SCALE GENOMIC DNA]</scope>
    <source>
        <strain evidence="10 11">K10HN5</strain>
    </source>
</reference>
<dbReference type="InterPro" id="IPR002549">
    <property type="entry name" value="AI-2E-like"/>
</dbReference>
<proteinExistence type="inferred from homology"/>
<evidence type="ECO:0000256" key="7">
    <source>
        <dbReference type="ARBA" id="ARBA00023136"/>
    </source>
</evidence>
<comment type="subcellular location">
    <subcellularLocation>
        <location evidence="1">Cell membrane</location>
        <topology evidence="1">Multi-pass membrane protein</topology>
    </subcellularLocation>
</comment>
<dbReference type="Proteomes" id="UP000820669">
    <property type="component" value="Unassembled WGS sequence"/>
</dbReference>
<keyword evidence="3" id="KW-0813">Transport</keyword>
<evidence type="ECO:0000256" key="1">
    <source>
        <dbReference type="ARBA" id="ARBA00004651"/>
    </source>
</evidence>
<keyword evidence="11" id="KW-1185">Reference proteome</keyword>